<sequence>MEPFISYDMQRWTKKLEKVEKINLSQYSMVSLLTLRGLLVDLAFLDTSLHFWDPQAHVIQFGTHYEEMCSAYEEFVALLGSDFERAPVAARTETWFFKSFIRMLGLSVVKVRELVVGDRVDLAGLIGHYLDPLDFVVLKHQRFRTRALVFYLVSTCILIGSVG</sequence>
<dbReference type="AlphaFoldDB" id="A0A067KMN7"/>
<dbReference type="EMBL" id="KK914449">
    <property type="protein sequence ID" value="KDP36218.1"/>
    <property type="molecule type" value="Genomic_DNA"/>
</dbReference>
<gene>
    <name evidence="1" type="ORF">JCGZ_09971</name>
</gene>
<organism evidence="1 2">
    <name type="scientific">Jatropha curcas</name>
    <name type="common">Barbados nut</name>
    <dbReference type="NCBI Taxonomy" id="180498"/>
    <lineage>
        <taxon>Eukaryota</taxon>
        <taxon>Viridiplantae</taxon>
        <taxon>Streptophyta</taxon>
        <taxon>Embryophyta</taxon>
        <taxon>Tracheophyta</taxon>
        <taxon>Spermatophyta</taxon>
        <taxon>Magnoliopsida</taxon>
        <taxon>eudicotyledons</taxon>
        <taxon>Gunneridae</taxon>
        <taxon>Pentapetalae</taxon>
        <taxon>rosids</taxon>
        <taxon>fabids</taxon>
        <taxon>Malpighiales</taxon>
        <taxon>Euphorbiaceae</taxon>
        <taxon>Crotonoideae</taxon>
        <taxon>Jatropheae</taxon>
        <taxon>Jatropha</taxon>
    </lineage>
</organism>
<name>A0A067KMN7_JATCU</name>
<evidence type="ECO:0000313" key="1">
    <source>
        <dbReference type="EMBL" id="KDP36218.1"/>
    </source>
</evidence>
<accession>A0A067KMN7</accession>
<keyword evidence="2" id="KW-1185">Reference proteome</keyword>
<evidence type="ECO:0000313" key="2">
    <source>
        <dbReference type="Proteomes" id="UP000027138"/>
    </source>
</evidence>
<reference evidence="1 2" key="1">
    <citation type="journal article" date="2014" name="PLoS ONE">
        <title>Global Analysis of Gene Expression Profiles in Physic Nut (Jatropha curcas L.) Seedlings Exposed to Salt Stress.</title>
        <authorList>
            <person name="Zhang L."/>
            <person name="Zhang C."/>
            <person name="Wu P."/>
            <person name="Chen Y."/>
            <person name="Li M."/>
            <person name="Jiang H."/>
            <person name="Wu G."/>
        </authorList>
    </citation>
    <scope>NUCLEOTIDE SEQUENCE [LARGE SCALE GENOMIC DNA]</scope>
    <source>
        <strain evidence="2">cv. GZQX0401</strain>
        <tissue evidence="1">Young leaves</tissue>
    </source>
</reference>
<dbReference type="Proteomes" id="UP000027138">
    <property type="component" value="Unassembled WGS sequence"/>
</dbReference>
<proteinExistence type="predicted"/>
<protein>
    <submittedName>
        <fullName evidence="1">Uncharacterized protein</fullName>
    </submittedName>
</protein>